<accession>A1S0Z3</accession>
<dbReference type="STRING" id="368408.Tpen_1728"/>
<feature type="transmembrane region" description="Helical" evidence="1">
    <location>
        <begin position="76"/>
        <end position="95"/>
    </location>
</feature>
<reference evidence="3" key="1">
    <citation type="journal article" date="2008" name="J. Bacteriol.">
        <title>Genome sequence of Thermofilum pendens reveals an exceptional loss of biosynthetic pathways without genome reduction.</title>
        <authorList>
            <person name="Anderson I."/>
            <person name="Rodriguez J."/>
            <person name="Susanti D."/>
            <person name="Porat I."/>
            <person name="Reich C."/>
            <person name="Ulrich L.E."/>
            <person name="Elkins J.G."/>
            <person name="Mavromatis K."/>
            <person name="Lykidis A."/>
            <person name="Kim E."/>
            <person name="Thompson L.S."/>
            <person name="Nolan M."/>
            <person name="Land M."/>
            <person name="Copeland A."/>
            <person name="Lapidus A."/>
            <person name="Lucas S."/>
            <person name="Detter C."/>
            <person name="Zhulin I.B."/>
            <person name="Olsen G.J."/>
            <person name="Whitman W."/>
            <person name="Mukhopadhyay B."/>
            <person name="Bristow J."/>
            <person name="Kyrpides N."/>
        </authorList>
    </citation>
    <scope>NUCLEOTIDE SEQUENCE [LARGE SCALE GENOMIC DNA]</scope>
    <source>
        <strain evidence="3">DSM 2475 / Hrk 5</strain>
    </source>
</reference>
<evidence type="ECO:0000313" key="2">
    <source>
        <dbReference type="EMBL" id="ABL79123.1"/>
    </source>
</evidence>
<feature type="transmembrane region" description="Helical" evidence="1">
    <location>
        <begin position="107"/>
        <end position="126"/>
    </location>
</feature>
<keyword evidence="1" id="KW-1133">Transmembrane helix</keyword>
<evidence type="ECO:0000313" key="3">
    <source>
        <dbReference type="Proteomes" id="UP000000641"/>
    </source>
</evidence>
<feature type="transmembrane region" description="Helical" evidence="1">
    <location>
        <begin position="263"/>
        <end position="287"/>
    </location>
</feature>
<dbReference type="RefSeq" id="WP_011753388.1">
    <property type="nucleotide sequence ID" value="NC_008698.1"/>
</dbReference>
<organism evidence="2 3">
    <name type="scientific">Thermofilum pendens (strain DSM 2475 / Hrk 5)</name>
    <dbReference type="NCBI Taxonomy" id="368408"/>
    <lineage>
        <taxon>Archaea</taxon>
        <taxon>Thermoproteota</taxon>
        <taxon>Thermoprotei</taxon>
        <taxon>Thermofilales</taxon>
        <taxon>Thermofilaceae</taxon>
        <taxon>Thermofilum</taxon>
    </lineage>
</organism>
<evidence type="ECO:0000256" key="1">
    <source>
        <dbReference type="SAM" id="Phobius"/>
    </source>
</evidence>
<dbReference type="HOGENOM" id="CLU_569413_0_0_2"/>
<dbReference type="KEGG" id="tpe:Tpen_1728"/>
<dbReference type="OrthoDB" id="28956at2157"/>
<keyword evidence="1" id="KW-0812">Transmembrane</keyword>
<dbReference type="eggNOG" id="arCOG07752">
    <property type="taxonomic scope" value="Archaea"/>
</dbReference>
<proteinExistence type="predicted"/>
<dbReference type="Proteomes" id="UP000000641">
    <property type="component" value="Chromosome"/>
</dbReference>
<protein>
    <recommendedName>
        <fullName evidence="4">Glycosyltransferase RgtA/B/C/D-like domain-containing protein</fullName>
    </recommendedName>
</protein>
<feature type="transmembrane region" description="Helical" evidence="1">
    <location>
        <begin position="191"/>
        <end position="209"/>
    </location>
</feature>
<keyword evidence="3" id="KW-1185">Reference proteome</keyword>
<dbReference type="EnsemblBacteria" id="ABL79123">
    <property type="protein sequence ID" value="ABL79123"/>
    <property type="gene ID" value="Tpen_1728"/>
</dbReference>
<name>A1S0Z3_THEPD</name>
<sequence length="479" mass="52549">MSRRNAVLSALIPALVRTIPEILSWPYTVGFDPVGIYAVNAYQGVFLSMGIPQLFKTTSLYFLIVTLAYKALGDPILAVKLLAPILNGLLGYTVYRYARSTGLGEKASLAAALISTTYFVGLRISWEMHRQMLATAMLLAYMELDKKPGRAAAAAQAALAFLIGWTHEFITVILAAVAAARLLSSKTPREALRAFTALPAGALLLYQVYTPETGALAVPAERLAGVDPAYMLAYATGFLAYLYAPLLPLLAYGASTLRDRGTLAWTATCLAMTYSFLTGTTVLWFRWAILLNYPASLAAGAGLEKLLEKPGRARKAALALVAVYASMTATYIALPPEQQFNKYFGDWNIYKHYMQTSMLQNTLPLSDTPSAIQAVKWVDTLPGNKTLVLHEAFHSWAALYAKNSKLIRVGEHMLSAPNQYRPNTAEEILRAARREAATGAKVYTIWWVAGKGWYNMPNPPPGFKEVKRFGEIAVYEYQG</sequence>
<dbReference type="EMBL" id="CP000505">
    <property type="protein sequence ID" value="ABL79123.1"/>
    <property type="molecule type" value="Genomic_DNA"/>
</dbReference>
<keyword evidence="1" id="KW-0472">Membrane</keyword>
<feature type="transmembrane region" description="Helical" evidence="1">
    <location>
        <begin position="34"/>
        <end position="55"/>
    </location>
</feature>
<feature type="transmembrane region" description="Helical" evidence="1">
    <location>
        <begin position="229"/>
        <end position="251"/>
    </location>
</feature>
<evidence type="ECO:0008006" key="4">
    <source>
        <dbReference type="Google" id="ProtNLM"/>
    </source>
</evidence>
<gene>
    <name evidence="2" type="ordered locus">Tpen_1728</name>
</gene>
<dbReference type="AlphaFoldDB" id="A1S0Z3"/>
<dbReference type="GeneID" id="4601753"/>